<dbReference type="OrthoDB" id="164285at2"/>
<protein>
    <submittedName>
        <fullName evidence="7">Type I restriction enzyme, S subunit</fullName>
    </submittedName>
</protein>
<dbReference type="InterPro" id="IPR044946">
    <property type="entry name" value="Restrct_endonuc_typeI_TRD_sf"/>
</dbReference>
<evidence type="ECO:0000256" key="2">
    <source>
        <dbReference type="ARBA" id="ARBA00022747"/>
    </source>
</evidence>
<keyword evidence="3" id="KW-0238">DNA-binding</keyword>
<keyword evidence="2" id="KW-0680">Restriction system</keyword>
<dbReference type="Proteomes" id="UP000190135">
    <property type="component" value="Unassembled WGS sequence"/>
</dbReference>
<sequence>MTLPRGWAEATLGDVGDLYSGQSVSASEVNSAGLGPAYVTGPDQWDGREVRRDKWTEHPKKLVPAGCIFVTVKGAGVGKLFPGIECAIGRDIYAYKGDGGLDPSFIYRALQHRIAIIIREARGDIPGLSREHLTGHSMTFPPLAEQRRIVAKLDALTARIARARAELDRVPVLARNFRRRALLNCFDRADVPSTTVGRILTGIEAGKNLRCDERPPREDEKGVVKVSAVTWGRFDPTQAKTFPSGYQPPEKARIRNGDLLFSRANTIELVGAIALVEHAPENLFLSDKVLRLHVDDDDKRWLMWFLRSPEGRKQIEQLATGNQLSMRNLSQSALRSIRLPYPNSETRASQIAQLESAFARADRMEAEAARARKLLDRLESAILARAFRGELVPQDPDDEPASVLLERIRAERANAPKQKRGRRRAGEASGAAS</sequence>
<evidence type="ECO:0000313" key="7">
    <source>
        <dbReference type="EMBL" id="SKA22395.1"/>
    </source>
</evidence>
<dbReference type="STRING" id="1365950.SAMN05428963_108200"/>
<dbReference type="GO" id="GO:0003677">
    <property type="term" value="F:DNA binding"/>
    <property type="evidence" value="ECO:0007669"/>
    <property type="project" value="UniProtKB-KW"/>
</dbReference>
<dbReference type="AlphaFoldDB" id="A0A1T4S2D8"/>
<dbReference type="SUPFAM" id="SSF116734">
    <property type="entry name" value="DNA methylase specificity domain"/>
    <property type="match status" value="2"/>
</dbReference>
<evidence type="ECO:0000313" key="8">
    <source>
        <dbReference type="Proteomes" id="UP000190135"/>
    </source>
</evidence>
<dbReference type="Pfam" id="PF01420">
    <property type="entry name" value="Methylase_S"/>
    <property type="match status" value="1"/>
</dbReference>
<evidence type="ECO:0000256" key="1">
    <source>
        <dbReference type="ARBA" id="ARBA00010923"/>
    </source>
</evidence>
<feature type="coiled-coil region" evidence="4">
    <location>
        <begin position="354"/>
        <end position="381"/>
    </location>
</feature>
<evidence type="ECO:0000256" key="3">
    <source>
        <dbReference type="ARBA" id="ARBA00023125"/>
    </source>
</evidence>
<dbReference type="PANTHER" id="PTHR43140:SF1">
    <property type="entry name" value="TYPE I RESTRICTION ENZYME ECOKI SPECIFICITY SUBUNIT"/>
    <property type="match status" value="1"/>
</dbReference>
<keyword evidence="4" id="KW-0175">Coiled coil</keyword>
<evidence type="ECO:0000256" key="4">
    <source>
        <dbReference type="SAM" id="Coils"/>
    </source>
</evidence>
<dbReference type="PANTHER" id="PTHR43140">
    <property type="entry name" value="TYPE-1 RESTRICTION ENZYME ECOKI SPECIFICITY PROTEIN"/>
    <property type="match status" value="1"/>
</dbReference>
<comment type="similarity">
    <text evidence="1">Belongs to the type-I restriction system S methylase family.</text>
</comment>
<feature type="region of interest" description="Disordered" evidence="5">
    <location>
        <begin position="409"/>
        <end position="433"/>
    </location>
</feature>
<name>A0A1T4S2D8_9HYPH</name>
<feature type="domain" description="Type I restriction modification DNA specificity" evidence="6">
    <location>
        <begin position="4"/>
        <end position="161"/>
    </location>
</feature>
<dbReference type="GO" id="GO:0009307">
    <property type="term" value="P:DNA restriction-modification system"/>
    <property type="evidence" value="ECO:0007669"/>
    <property type="project" value="UniProtKB-KW"/>
</dbReference>
<evidence type="ECO:0000256" key="5">
    <source>
        <dbReference type="SAM" id="MobiDB-lite"/>
    </source>
</evidence>
<evidence type="ECO:0000259" key="6">
    <source>
        <dbReference type="Pfam" id="PF01420"/>
    </source>
</evidence>
<gene>
    <name evidence="7" type="ORF">SAMN05428963_108200</name>
</gene>
<dbReference type="InterPro" id="IPR000055">
    <property type="entry name" value="Restrct_endonuc_typeI_TRD"/>
</dbReference>
<dbReference type="EMBL" id="FUXL01000008">
    <property type="protein sequence ID" value="SKA22395.1"/>
    <property type="molecule type" value="Genomic_DNA"/>
</dbReference>
<dbReference type="Gene3D" id="3.90.220.20">
    <property type="entry name" value="DNA methylase specificity domains"/>
    <property type="match status" value="2"/>
</dbReference>
<dbReference type="RefSeq" id="WP_078708910.1">
    <property type="nucleotide sequence ID" value="NZ_FUXL01000008.1"/>
</dbReference>
<accession>A0A1T4S2D8</accession>
<organism evidence="7 8">
    <name type="scientific">Consotaella salsifontis</name>
    <dbReference type="NCBI Taxonomy" id="1365950"/>
    <lineage>
        <taxon>Bacteria</taxon>
        <taxon>Pseudomonadati</taxon>
        <taxon>Pseudomonadota</taxon>
        <taxon>Alphaproteobacteria</taxon>
        <taxon>Hyphomicrobiales</taxon>
        <taxon>Aurantimonadaceae</taxon>
        <taxon>Consotaella</taxon>
    </lineage>
</organism>
<dbReference type="InterPro" id="IPR051212">
    <property type="entry name" value="Type-I_RE_S_subunit"/>
</dbReference>
<keyword evidence="8" id="KW-1185">Reference proteome</keyword>
<proteinExistence type="inferred from homology"/>
<reference evidence="8" key="1">
    <citation type="submission" date="2017-02" db="EMBL/GenBank/DDBJ databases">
        <authorList>
            <person name="Varghese N."/>
            <person name="Submissions S."/>
        </authorList>
    </citation>
    <scope>NUCLEOTIDE SEQUENCE [LARGE SCALE GENOMIC DNA]</scope>
    <source>
        <strain evidence="8">USBA 369</strain>
    </source>
</reference>